<comment type="caution">
    <text evidence="1">The sequence shown here is derived from an EMBL/GenBank/DDBJ whole genome shotgun (WGS) entry which is preliminary data.</text>
</comment>
<dbReference type="Proteomes" id="UP000288805">
    <property type="component" value="Unassembled WGS sequence"/>
</dbReference>
<dbReference type="EMBL" id="QGNW01000314">
    <property type="protein sequence ID" value="RVW77327.1"/>
    <property type="molecule type" value="Genomic_DNA"/>
</dbReference>
<dbReference type="OrthoDB" id="3797628at2759"/>
<proteinExistence type="predicted"/>
<dbReference type="AlphaFoldDB" id="A0A438GYT8"/>
<accession>A0A438GYT8</accession>
<organism evidence="1 2">
    <name type="scientific">Vitis vinifera</name>
    <name type="common">Grape</name>
    <dbReference type="NCBI Taxonomy" id="29760"/>
    <lineage>
        <taxon>Eukaryota</taxon>
        <taxon>Viridiplantae</taxon>
        <taxon>Streptophyta</taxon>
        <taxon>Embryophyta</taxon>
        <taxon>Tracheophyta</taxon>
        <taxon>Spermatophyta</taxon>
        <taxon>Magnoliopsida</taxon>
        <taxon>eudicotyledons</taxon>
        <taxon>Gunneridae</taxon>
        <taxon>Pentapetalae</taxon>
        <taxon>rosids</taxon>
        <taxon>Vitales</taxon>
        <taxon>Vitaceae</taxon>
        <taxon>Viteae</taxon>
        <taxon>Vitis</taxon>
    </lineage>
</organism>
<gene>
    <name evidence="1" type="ORF">CK203_043674</name>
</gene>
<reference evidence="1 2" key="1">
    <citation type="journal article" date="2018" name="PLoS Genet.">
        <title>Population sequencing reveals clonal diversity and ancestral inbreeding in the grapevine cultivar Chardonnay.</title>
        <authorList>
            <person name="Roach M.J."/>
            <person name="Johnson D.L."/>
            <person name="Bohlmann J."/>
            <person name="van Vuuren H.J."/>
            <person name="Jones S.J."/>
            <person name="Pretorius I.S."/>
            <person name="Schmidt S.A."/>
            <person name="Borneman A.R."/>
        </authorList>
    </citation>
    <scope>NUCLEOTIDE SEQUENCE [LARGE SCALE GENOMIC DNA]</scope>
    <source>
        <strain evidence="2">cv. Chardonnay</strain>
        <tissue evidence="1">Leaf</tissue>
    </source>
</reference>
<evidence type="ECO:0000313" key="1">
    <source>
        <dbReference type="EMBL" id="RVW77327.1"/>
    </source>
</evidence>
<sequence>MPQTSIVRHGSTVIQYGISSMPVADNPVPAIVSSLLTSRHLSKRQFKLQA</sequence>
<name>A0A438GYT8_VITVI</name>
<protein>
    <submittedName>
        <fullName evidence="1">Uncharacterized protein</fullName>
    </submittedName>
</protein>
<evidence type="ECO:0000313" key="2">
    <source>
        <dbReference type="Proteomes" id="UP000288805"/>
    </source>
</evidence>